<dbReference type="InterPro" id="IPR058990">
    <property type="entry name" value="WH_Primase-assoc"/>
</dbReference>
<evidence type="ECO:0000313" key="4">
    <source>
        <dbReference type="EMBL" id="TQQ79123.1"/>
    </source>
</evidence>
<dbReference type="InterPro" id="IPR058424">
    <property type="entry name" value="Primase-assoc_C"/>
</dbReference>
<evidence type="ECO:0000259" key="1">
    <source>
        <dbReference type="Pfam" id="PF26416"/>
    </source>
</evidence>
<dbReference type="Pfam" id="PF26463">
    <property type="entry name" value="DUF8140"/>
    <property type="match status" value="1"/>
</dbReference>
<evidence type="ECO:0000313" key="5">
    <source>
        <dbReference type="Proteomes" id="UP000705823"/>
    </source>
</evidence>
<protein>
    <submittedName>
        <fullName evidence="4">Uncharacterized protein</fullName>
    </submittedName>
</protein>
<name>A0A8J8TBU3_9EURY</name>
<dbReference type="AlphaFoldDB" id="A0A8J8TBU3"/>
<gene>
    <name evidence="4" type="ORF">EGH24_12050</name>
</gene>
<dbReference type="Pfam" id="PF26462">
    <property type="entry name" value="WH_Halo_primase"/>
    <property type="match status" value="1"/>
</dbReference>
<dbReference type="InterPro" id="IPR058453">
    <property type="entry name" value="Primase-assoc_N"/>
</dbReference>
<evidence type="ECO:0000259" key="2">
    <source>
        <dbReference type="Pfam" id="PF26462"/>
    </source>
</evidence>
<dbReference type="EMBL" id="RKLU01000006">
    <property type="protein sequence ID" value="TQQ79123.1"/>
    <property type="molecule type" value="Genomic_DNA"/>
</dbReference>
<dbReference type="Pfam" id="PF26416">
    <property type="entry name" value="DUF8111"/>
    <property type="match status" value="1"/>
</dbReference>
<comment type="caution">
    <text evidence="4">The sequence shown here is derived from an EMBL/GenBank/DDBJ whole genome shotgun (WGS) entry which is preliminary data.</text>
</comment>
<feature type="domain" description="Primase-associated winged helix" evidence="2">
    <location>
        <begin position="274"/>
        <end position="358"/>
    </location>
</feature>
<reference evidence="4" key="1">
    <citation type="submission" date="2019-02" db="EMBL/GenBank/DDBJ databases">
        <title>Halonotius sp. a new haloarchaeum isolated from saline soil.</title>
        <authorList>
            <person name="Duran-Viseras A."/>
            <person name="Sanchez-Porro C."/>
            <person name="Ventosa A."/>
        </authorList>
    </citation>
    <scope>NUCLEOTIDE SEQUENCE</scope>
    <source>
        <strain evidence="4">F15B</strain>
    </source>
</reference>
<organism evidence="4 5">
    <name type="scientific">Halonotius terrestris</name>
    <dbReference type="NCBI Taxonomy" id="2487750"/>
    <lineage>
        <taxon>Archaea</taxon>
        <taxon>Methanobacteriati</taxon>
        <taxon>Methanobacteriota</taxon>
        <taxon>Stenosarchaea group</taxon>
        <taxon>Halobacteria</taxon>
        <taxon>Halobacteriales</taxon>
        <taxon>Haloferacaceae</taxon>
        <taxon>Halonotius</taxon>
    </lineage>
</organism>
<proteinExistence type="predicted"/>
<evidence type="ECO:0000259" key="3">
    <source>
        <dbReference type="Pfam" id="PF26463"/>
    </source>
</evidence>
<feature type="domain" description="Primase-associated N-terminal" evidence="3">
    <location>
        <begin position="12"/>
        <end position="261"/>
    </location>
</feature>
<keyword evidence="5" id="KW-1185">Reference proteome</keyword>
<feature type="domain" description="Primase-associated C-terminal" evidence="1">
    <location>
        <begin position="381"/>
        <end position="501"/>
    </location>
</feature>
<dbReference type="NCBIfam" id="NF038197">
    <property type="entry name" value="prim_adj_arch"/>
    <property type="match status" value="1"/>
</dbReference>
<dbReference type="Proteomes" id="UP000705823">
    <property type="component" value="Unassembled WGS sequence"/>
</dbReference>
<dbReference type="OrthoDB" id="186022at2157"/>
<dbReference type="RefSeq" id="WP_142980392.1">
    <property type="nucleotide sequence ID" value="NZ_RKLU01000006.1"/>
</dbReference>
<dbReference type="InterPro" id="IPR058989">
    <property type="entry name" value="Primase-assoc"/>
</dbReference>
<sequence length="503" mass="57578">MSMSTPADDESDAYRVAALPLESSKTRINQLFTRGYDRYIVDGNDRPEDLLDDLERFGTAAFNKKRRTDAAAEPFVDEPGILAVLATLSGICVKGHPKFEDVPPRTIQVLYDIRELYVNNLSSLLREFGEASLQQDIAEVLYSKDPGEDGPHPGRVCTAITEMPEFGEGLYLEIPMAAASRKCLVRAESESGESGELLTQVKNNRLYVPVSDFDTKYREYAKRAFKKLLWVHENNLSEDQLTWLTTNETAITERIDRFIETGHNERIWRNWDPGERTIRVLRDAIRDAPDETVVLGEFYSANALYDAMDAYEPDAEWKRTVCSRISSPRSLGNILGSHREHRSLTIRKEGNTNHYRIQQSTGSVQPITVDAIEDLFELPCMANMAERLAEQKPVRKDLYNFARMVMWLPQYQESDLDTIVEDLKDVFSRWSWYDEQVTDYQLRYEFSNTIGGNTPLPMNCGNDDMQRYCIGEDQCPHSIWGSLPFPDEMYAQLDESDLTGSEF</sequence>
<accession>A0A8J8TBU3</accession>